<proteinExistence type="predicted"/>
<gene>
    <name evidence="11" type="ORF">CBR_g49833</name>
</gene>
<feature type="coiled-coil region" evidence="8">
    <location>
        <begin position="762"/>
        <end position="789"/>
    </location>
</feature>
<keyword evidence="3" id="KW-0540">Nuclease</keyword>
<dbReference type="AlphaFoldDB" id="A0A388JP76"/>
<keyword evidence="7" id="KW-0863">Zinc-finger</keyword>
<evidence type="ECO:0000259" key="10">
    <source>
        <dbReference type="PROSITE" id="PS50158"/>
    </source>
</evidence>
<evidence type="ECO:0000256" key="9">
    <source>
        <dbReference type="SAM" id="MobiDB-lite"/>
    </source>
</evidence>
<evidence type="ECO:0000256" key="8">
    <source>
        <dbReference type="SAM" id="Coils"/>
    </source>
</evidence>
<dbReference type="Proteomes" id="UP000265515">
    <property type="component" value="Unassembled WGS sequence"/>
</dbReference>
<feature type="compositionally biased region" description="Basic and acidic residues" evidence="9">
    <location>
        <begin position="18"/>
        <end position="29"/>
    </location>
</feature>
<dbReference type="GO" id="GO:0004519">
    <property type="term" value="F:endonuclease activity"/>
    <property type="evidence" value="ECO:0007669"/>
    <property type="project" value="UniProtKB-KW"/>
</dbReference>
<feature type="compositionally biased region" description="Acidic residues" evidence="9">
    <location>
        <begin position="239"/>
        <end position="249"/>
    </location>
</feature>
<keyword evidence="12" id="KW-1185">Reference proteome</keyword>
<evidence type="ECO:0000313" key="12">
    <source>
        <dbReference type="Proteomes" id="UP000265515"/>
    </source>
</evidence>
<dbReference type="PANTHER" id="PTHR37984">
    <property type="entry name" value="PROTEIN CBG26694"/>
    <property type="match status" value="1"/>
</dbReference>
<dbReference type="InterPro" id="IPR001878">
    <property type="entry name" value="Znf_CCHC"/>
</dbReference>
<dbReference type="Pfam" id="PF17917">
    <property type="entry name" value="RT_RNaseH"/>
    <property type="match status" value="1"/>
</dbReference>
<evidence type="ECO:0000256" key="1">
    <source>
        <dbReference type="ARBA" id="ARBA00022679"/>
    </source>
</evidence>
<protein>
    <recommendedName>
        <fullName evidence="10">CCHC-type domain-containing protein</fullName>
    </recommendedName>
</protein>
<keyword evidence="1" id="KW-0808">Transferase</keyword>
<feature type="coiled-coil region" evidence="8">
    <location>
        <begin position="387"/>
        <end position="414"/>
    </location>
</feature>
<dbReference type="PANTHER" id="PTHR37984:SF5">
    <property type="entry name" value="PROTEIN NYNRIN-LIKE"/>
    <property type="match status" value="1"/>
</dbReference>
<sequence>MKVIVLYLEGETLTDTAEREHRHLDRDTEAESDVSDQGTGTQSWHDLDQSAGDRLAETTEGDIEEDRISSRAAFRKPLYGDRFLEVSYIYSGGRGRIEILIGASGDITLAEELHLRSVADEEMARCMAYICKIDPAAPLDISYVVPESIATRVLNDEAPDMESQTATLTHEGMKAITKTREGNVEAAAGGNLKAEEILGLLVKLRSFEKLTLPAPATQTLVGAKEGKEERKKEKQKEESESESESSDEEDVRRRRKERQKKKRDRDWKKDNKSRDWQKRDGPFRCYYCDEEGHTLTRCPTLEKKLEEGIIKKNANGHICDANWNKVDFRVKGGMRAVILEKAKANKDKKKKGRVNVITFDGMLPPEIVARDDNRESQNLNVSHVSQKEVEEKKREKAQRELDQLIDGTKDLVKEGKGKEAAGKKRKVVLRSEAKEGISIDEVIKKLLEETEITLSWKEAVALVPKFREELKKMVERRKVEVNSLRLFPQHVERVPPGTKMRFDNMSCGYLNIFVNDMKVRTLVDSEAEMVLTSSATMRSYKLRDGGVVLGVPYFDDERERPFIVEADGGPIALRRVLVQQDENGKEKPLIFESHTFNSVERGYIQIRKELLAILHFLRVFRHYVMGQRFILRTDSTAVIGAVKRHQQVDATVSRWITHIWTYDFVLEKVPTEKNRADGLSRVGWGSIDDESLEEAPFVDEFLMEDDDEGLPPAPSCYTASTITTSKEECWGEKEDRYLYYLLTQEDEEEGWYGMVEQAAVAAHELVESSRMVERRLNEIEKESDDQEQDKDAE</sequence>
<feature type="compositionally biased region" description="Basic and acidic residues" evidence="9">
    <location>
        <begin position="224"/>
        <end position="238"/>
    </location>
</feature>
<feature type="compositionally biased region" description="Polar residues" evidence="9">
    <location>
        <begin position="35"/>
        <end position="44"/>
    </location>
</feature>
<feature type="region of interest" description="Disordered" evidence="9">
    <location>
        <begin position="218"/>
        <end position="276"/>
    </location>
</feature>
<evidence type="ECO:0000256" key="4">
    <source>
        <dbReference type="ARBA" id="ARBA00022759"/>
    </source>
</evidence>
<keyword evidence="6" id="KW-0695">RNA-directed DNA polymerase</keyword>
<dbReference type="OrthoDB" id="5599163at2759"/>
<evidence type="ECO:0000256" key="7">
    <source>
        <dbReference type="PROSITE-ProRule" id="PRU00047"/>
    </source>
</evidence>
<dbReference type="GO" id="GO:0003964">
    <property type="term" value="F:RNA-directed DNA polymerase activity"/>
    <property type="evidence" value="ECO:0007669"/>
    <property type="project" value="UniProtKB-KW"/>
</dbReference>
<dbReference type="PROSITE" id="PS50158">
    <property type="entry name" value="ZF_CCHC"/>
    <property type="match status" value="1"/>
</dbReference>
<name>A0A388JP76_CHABU</name>
<dbReference type="GO" id="GO:0016787">
    <property type="term" value="F:hydrolase activity"/>
    <property type="evidence" value="ECO:0007669"/>
    <property type="project" value="UniProtKB-KW"/>
</dbReference>
<feature type="compositionally biased region" description="Basic residues" evidence="9">
    <location>
        <begin position="253"/>
        <end position="263"/>
    </location>
</feature>
<dbReference type="CDD" id="cd09274">
    <property type="entry name" value="RNase_HI_RT_Ty3"/>
    <property type="match status" value="1"/>
</dbReference>
<evidence type="ECO:0000313" key="11">
    <source>
        <dbReference type="EMBL" id="GBG59573.1"/>
    </source>
</evidence>
<feature type="compositionally biased region" description="Basic and acidic residues" evidence="9">
    <location>
        <begin position="264"/>
        <end position="276"/>
    </location>
</feature>
<evidence type="ECO:0000256" key="2">
    <source>
        <dbReference type="ARBA" id="ARBA00022695"/>
    </source>
</evidence>
<dbReference type="GO" id="GO:0008270">
    <property type="term" value="F:zinc ion binding"/>
    <property type="evidence" value="ECO:0007669"/>
    <property type="project" value="UniProtKB-KW"/>
</dbReference>
<comment type="caution">
    <text evidence="11">The sequence shown here is derived from an EMBL/GenBank/DDBJ whole genome shotgun (WGS) entry which is preliminary data.</text>
</comment>
<dbReference type="InterPro" id="IPR041373">
    <property type="entry name" value="RT_RNaseH"/>
</dbReference>
<dbReference type="GO" id="GO:0003676">
    <property type="term" value="F:nucleic acid binding"/>
    <property type="evidence" value="ECO:0007669"/>
    <property type="project" value="InterPro"/>
</dbReference>
<reference evidence="11 12" key="1">
    <citation type="journal article" date="2018" name="Cell">
        <title>The Chara Genome: Secondary Complexity and Implications for Plant Terrestrialization.</title>
        <authorList>
            <person name="Nishiyama T."/>
            <person name="Sakayama H."/>
            <person name="Vries J.D."/>
            <person name="Buschmann H."/>
            <person name="Saint-Marcoux D."/>
            <person name="Ullrich K.K."/>
            <person name="Haas F.B."/>
            <person name="Vanderstraeten L."/>
            <person name="Becker D."/>
            <person name="Lang D."/>
            <person name="Vosolsobe S."/>
            <person name="Rombauts S."/>
            <person name="Wilhelmsson P.K.I."/>
            <person name="Janitza P."/>
            <person name="Kern R."/>
            <person name="Heyl A."/>
            <person name="Rumpler F."/>
            <person name="Villalobos L.I.A.C."/>
            <person name="Clay J.M."/>
            <person name="Skokan R."/>
            <person name="Toyoda A."/>
            <person name="Suzuki Y."/>
            <person name="Kagoshima H."/>
            <person name="Schijlen E."/>
            <person name="Tajeshwar N."/>
            <person name="Catarino B."/>
            <person name="Hetherington A.J."/>
            <person name="Saltykova A."/>
            <person name="Bonnot C."/>
            <person name="Breuninger H."/>
            <person name="Symeonidi A."/>
            <person name="Radhakrishnan G.V."/>
            <person name="Van Nieuwerburgh F."/>
            <person name="Deforce D."/>
            <person name="Chang C."/>
            <person name="Karol K.G."/>
            <person name="Hedrich R."/>
            <person name="Ulvskov P."/>
            <person name="Glockner G."/>
            <person name="Delwiche C.F."/>
            <person name="Petrasek J."/>
            <person name="Van de Peer Y."/>
            <person name="Friml J."/>
            <person name="Beilby M."/>
            <person name="Dolan L."/>
            <person name="Kohara Y."/>
            <person name="Sugano S."/>
            <person name="Fujiyama A."/>
            <person name="Delaux P.-M."/>
            <person name="Quint M."/>
            <person name="TheiBen G."/>
            <person name="Hagemann M."/>
            <person name="Harholt J."/>
            <person name="Dunand C."/>
            <person name="Zachgo S."/>
            <person name="Langdale J."/>
            <person name="Maumus F."/>
            <person name="Straeten D.V.D."/>
            <person name="Gould S.B."/>
            <person name="Rensing S.A."/>
        </authorList>
    </citation>
    <scope>NUCLEOTIDE SEQUENCE [LARGE SCALE GENOMIC DNA]</scope>
    <source>
        <strain evidence="11 12">S276</strain>
    </source>
</reference>
<dbReference type="EMBL" id="BFEA01000005">
    <property type="protein sequence ID" value="GBG59573.1"/>
    <property type="molecule type" value="Genomic_DNA"/>
</dbReference>
<dbReference type="InterPro" id="IPR050951">
    <property type="entry name" value="Retrovirus_Pol_polyprotein"/>
</dbReference>
<keyword evidence="8" id="KW-0175">Coiled coil</keyword>
<organism evidence="11 12">
    <name type="scientific">Chara braunii</name>
    <name type="common">Braun's stonewort</name>
    <dbReference type="NCBI Taxonomy" id="69332"/>
    <lineage>
        <taxon>Eukaryota</taxon>
        <taxon>Viridiplantae</taxon>
        <taxon>Streptophyta</taxon>
        <taxon>Charophyceae</taxon>
        <taxon>Charales</taxon>
        <taxon>Characeae</taxon>
        <taxon>Chara</taxon>
    </lineage>
</organism>
<keyword evidence="7" id="KW-0862">Zinc</keyword>
<dbReference type="Gramene" id="GBG59573">
    <property type="protein sequence ID" value="GBG59573"/>
    <property type="gene ID" value="CBR_g49833"/>
</dbReference>
<keyword evidence="5" id="KW-0378">Hydrolase</keyword>
<keyword evidence="4" id="KW-0255">Endonuclease</keyword>
<dbReference type="InterPro" id="IPR036875">
    <property type="entry name" value="Znf_CCHC_sf"/>
</dbReference>
<feature type="region of interest" description="Disordered" evidence="9">
    <location>
        <begin position="18"/>
        <end position="63"/>
    </location>
</feature>
<accession>A0A388JP76</accession>
<keyword evidence="7" id="KW-0479">Metal-binding</keyword>
<feature type="domain" description="CCHC-type" evidence="10">
    <location>
        <begin position="284"/>
        <end position="299"/>
    </location>
</feature>
<dbReference type="SUPFAM" id="SSF56672">
    <property type="entry name" value="DNA/RNA polymerases"/>
    <property type="match status" value="1"/>
</dbReference>
<evidence type="ECO:0000256" key="3">
    <source>
        <dbReference type="ARBA" id="ARBA00022722"/>
    </source>
</evidence>
<keyword evidence="2" id="KW-0548">Nucleotidyltransferase</keyword>
<dbReference type="SUPFAM" id="SSF57756">
    <property type="entry name" value="Retrovirus zinc finger-like domains"/>
    <property type="match status" value="1"/>
</dbReference>
<evidence type="ECO:0000256" key="5">
    <source>
        <dbReference type="ARBA" id="ARBA00022801"/>
    </source>
</evidence>
<dbReference type="InterPro" id="IPR043502">
    <property type="entry name" value="DNA/RNA_pol_sf"/>
</dbReference>
<evidence type="ECO:0000256" key="6">
    <source>
        <dbReference type="ARBA" id="ARBA00022918"/>
    </source>
</evidence>